<dbReference type="Pfam" id="PF08951">
    <property type="entry name" value="EntA_Immun"/>
    <property type="match status" value="1"/>
</dbReference>
<comment type="caution">
    <text evidence="2">The sequence shown here is derived from an EMBL/GenBank/DDBJ whole genome shotgun (WGS) entry which is preliminary data.</text>
</comment>
<protein>
    <recommendedName>
        <fullName evidence="4">Prebacteriocin</fullName>
    </recommendedName>
</protein>
<dbReference type="SUPFAM" id="SSF109797">
    <property type="entry name" value="Bacteriocin immunity protein-like"/>
    <property type="match status" value="1"/>
</dbReference>
<dbReference type="RefSeq" id="WP_057767208.1">
    <property type="nucleotide sequence ID" value="NZ_AZDG01000025.1"/>
</dbReference>
<evidence type="ECO:0000313" key="2">
    <source>
        <dbReference type="EMBL" id="KRK63682.1"/>
    </source>
</evidence>
<proteinExistence type="predicted"/>
<gene>
    <name evidence="2" type="ORF">FC72_GL001226</name>
</gene>
<accession>A0A0R1J7S2</accession>
<evidence type="ECO:0000256" key="1">
    <source>
        <dbReference type="ARBA" id="ARBA00023025"/>
    </source>
</evidence>
<reference evidence="2 3" key="1">
    <citation type="journal article" date="2015" name="Genome Announc.">
        <title>Expanding the biotechnology potential of lactobacilli through comparative genomics of 213 strains and associated genera.</title>
        <authorList>
            <person name="Sun Z."/>
            <person name="Harris H.M."/>
            <person name="McCann A."/>
            <person name="Guo C."/>
            <person name="Argimon S."/>
            <person name="Zhang W."/>
            <person name="Yang X."/>
            <person name="Jeffery I.B."/>
            <person name="Cooney J.C."/>
            <person name="Kagawa T.F."/>
            <person name="Liu W."/>
            <person name="Song Y."/>
            <person name="Salvetti E."/>
            <person name="Wrobel A."/>
            <person name="Rasinkangas P."/>
            <person name="Parkhill J."/>
            <person name="Rea M.C."/>
            <person name="O'Sullivan O."/>
            <person name="Ritari J."/>
            <person name="Douillard F.P."/>
            <person name="Paul Ross R."/>
            <person name="Yang R."/>
            <person name="Briner A.E."/>
            <person name="Felis G.E."/>
            <person name="de Vos W.M."/>
            <person name="Barrangou R."/>
            <person name="Klaenhammer T.R."/>
            <person name="Caufield P.W."/>
            <person name="Cui Y."/>
            <person name="Zhang H."/>
            <person name="O'Toole P.W."/>
        </authorList>
    </citation>
    <scope>NUCLEOTIDE SEQUENCE [LARGE SCALE GENOMIC DNA]</scope>
    <source>
        <strain evidence="2 3">DSM 20183</strain>
    </source>
</reference>
<dbReference type="AlphaFoldDB" id="A0A0R1J7S2"/>
<dbReference type="STRING" id="1423811.FC72_GL001226"/>
<evidence type="ECO:0008006" key="4">
    <source>
        <dbReference type="Google" id="ProtNLM"/>
    </source>
</evidence>
<keyword evidence="3" id="KW-1185">Reference proteome</keyword>
<dbReference type="OrthoDB" id="2295351at2"/>
<dbReference type="Gene3D" id="1.20.1440.50">
    <property type="entry name" value="Ta0600-like"/>
    <property type="match status" value="1"/>
</dbReference>
<dbReference type="PATRIC" id="fig|1423811.3.peg.1246"/>
<sequence length="101" mass="11660">MNKSEENVRLMMDQISAAYSDESVKDLPNVKSMLLKYATQLNKDSYCDLIATKLCKEISLYYFQNKETFPKALITLYGQLKPKAVRYDAEAVASFMLPVWF</sequence>
<dbReference type="GO" id="GO:0030153">
    <property type="term" value="P:bacteriocin immunity"/>
    <property type="evidence" value="ECO:0007669"/>
    <property type="project" value="UniProtKB-KW"/>
</dbReference>
<evidence type="ECO:0000313" key="3">
    <source>
        <dbReference type="Proteomes" id="UP000050929"/>
    </source>
</evidence>
<keyword evidence="1" id="KW-0079">Bacteriocin immunity</keyword>
<name>A0A0R1J7S2_9LACO</name>
<dbReference type="EMBL" id="AZDG01000025">
    <property type="protein sequence ID" value="KRK63682.1"/>
    <property type="molecule type" value="Genomic_DNA"/>
</dbReference>
<organism evidence="2 3">
    <name type="scientific">Companilactobacillus tucceti DSM 20183</name>
    <dbReference type="NCBI Taxonomy" id="1423811"/>
    <lineage>
        <taxon>Bacteria</taxon>
        <taxon>Bacillati</taxon>
        <taxon>Bacillota</taxon>
        <taxon>Bacilli</taxon>
        <taxon>Lactobacillales</taxon>
        <taxon>Lactobacillaceae</taxon>
        <taxon>Companilactobacillus</taxon>
    </lineage>
</organism>
<dbReference type="Proteomes" id="UP000050929">
    <property type="component" value="Unassembled WGS sequence"/>
</dbReference>
<dbReference type="InterPro" id="IPR015046">
    <property type="entry name" value="LciA_Immunity-like"/>
</dbReference>
<dbReference type="InterPro" id="IPR023130">
    <property type="entry name" value="Ta0600-like_sf"/>
</dbReference>